<dbReference type="FunFam" id="3.40.50.300:FF:002843">
    <property type="entry name" value="Mitofusin 2"/>
    <property type="match status" value="1"/>
</dbReference>
<proteinExistence type="predicted"/>
<dbReference type="Gene3D" id="3.40.50.300">
    <property type="entry name" value="P-loop containing nucleotide triphosphate hydrolases"/>
    <property type="match status" value="1"/>
</dbReference>
<keyword evidence="3" id="KW-0547">Nucleotide-binding</keyword>
<dbReference type="CDD" id="cd09912">
    <property type="entry name" value="DLP_2"/>
    <property type="match status" value="1"/>
</dbReference>
<dbReference type="SUPFAM" id="SSF111479">
    <property type="entry name" value="Fzo-like conserved region"/>
    <property type="match status" value="1"/>
</dbReference>
<keyword evidence="8" id="KW-0496">Mitochondrion</keyword>
<dbReference type="InterPro" id="IPR006884">
    <property type="entry name" value="Fzo/mitofusin_HR2"/>
</dbReference>
<dbReference type="PROSITE" id="PS51718">
    <property type="entry name" value="G_DYNAMIN_2"/>
    <property type="match status" value="1"/>
</dbReference>
<dbReference type="OrthoDB" id="6256226at2759"/>
<dbReference type="GO" id="GO:0005525">
    <property type="term" value="F:GTP binding"/>
    <property type="evidence" value="ECO:0007669"/>
    <property type="project" value="UniProtKB-KW"/>
</dbReference>
<comment type="subcellular location">
    <subcellularLocation>
        <location evidence="1">Mitochondrion outer membrane</location>
        <topology evidence="1">Multi-pass membrane protein</topology>
    </subcellularLocation>
</comment>
<dbReference type="SUPFAM" id="SSF52540">
    <property type="entry name" value="P-loop containing nucleoside triphosphate hydrolases"/>
    <property type="match status" value="1"/>
</dbReference>
<dbReference type="GO" id="GO:0051646">
    <property type="term" value="P:mitochondrion localization"/>
    <property type="evidence" value="ECO:0007669"/>
    <property type="project" value="TreeGrafter"/>
</dbReference>
<dbReference type="PANTHER" id="PTHR10465">
    <property type="entry name" value="TRANSMEMBRANE GTPASE FZO1"/>
    <property type="match status" value="1"/>
</dbReference>
<keyword evidence="4" id="KW-1000">Mitochondrion outer membrane</keyword>
<evidence type="ECO:0000256" key="4">
    <source>
        <dbReference type="ARBA" id="ARBA00022787"/>
    </source>
</evidence>
<keyword evidence="9" id="KW-0342">GTP-binding</keyword>
<reference evidence="13 14" key="1">
    <citation type="journal article" date="2015" name="Genome Biol.">
        <title>Comparative genomics of Steinernema reveals deeply conserved gene regulatory networks.</title>
        <authorList>
            <person name="Dillman A.R."/>
            <person name="Macchietto M."/>
            <person name="Porter C.F."/>
            <person name="Rogers A."/>
            <person name="Williams B."/>
            <person name="Antoshechkin I."/>
            <person name="Lee M.M."/>
            <person name="Goodwin Z."/>
            <person name="Lu X."/>
            <person name="Lewis E.E."/>
            <person name="Goodrich-Blair H."/>
            <person name="Stock S.P."/>
            <person name="Adams B.J."/>
            <person name="Sternberg P.W."/>
            <person name="Mortazavi A."/>
        </authorList>
    </citation>
    <scope>NUCLEOTIDE SEQUENCE [LARGE SCALE GENOMIC DNA]</scope>
    <source>
        <strain evidence="13 14">ALL</strain>
    </source>
</reference>
<evidence type="ECO:0000256" key="9">
    <source>
        <dbReference type="ARBA" id="ARBA00023134"/>
    </source>
</evidence>
<keyword evidence="14" id="KW-1185">Reference proteome</keyword>
<dbReference type="PANTHER" id="PTHR10465:SF3">
    <property type="entry name" value="TRANSMEMBRANE GTPASE MARF-RELATED"/>
    <property type="match status" value="1"/>
</dbReference>
<dbReference type="GO" id="GO:0003924">
    <property type="term" value="F:GTPase activity"/>
    <property type="evidence" value="ECO:0007669"/>
    <property type="project" value="InterPro"/>
</dbReference>
<protein>
    <recommendedName>
        <fullName evidence="12">Dynamin-type G domain-containing protein</fullName>
    </recommendedName>
</protein>
<evidence type="ECO:0000256" key="2">
    <source>
        <dbReference type="ARBA" id="ARBA00022692"/>
    </source>
</evidence>
<dbReference type="EMBL" id="AZBU02000001">
    <property type="protein sequence ID" value="TMS32392.1"/>
    <property type="molecule type" value="Genomic_DNA"/>
</dbReference>
<dbReference type="Proteomes" id="UP000298663">
    <property type="component" value="Unassembled WGS sequence"/>
</dbReference>
<evidence type="ECO:0000256" key="10">
    <source>
        <dbReference type="ARBA" id="ARBA00023136"/>
    </source>
</evidence>
<sequence>MSGTMTAVSAAGESRSAKTQRRTMGAEPLVRFTEAKKHMGEIYSDLDGYVHDLQKFLKDLDEGQKFVPEKQSQEVDGFIEAIKTIKEMFGRDSMKVVFFGRTSNGKSSVINAMLHAKVLPQGMGHTTSSFLQVEGGADNEKYLISEDSEEKMDFELIHNLGHALSSENSGRPSMGTDALVRVIYPKAASRLLQNDVVLLDSPGVDLSPEFDGWIDKHCKDADVFVLVSNAEATLTQAEKSFFERVSRLLSRPNVFILNNRWDASASEMDQHVDQVRQQHLTRFRQFLVDELKVCSFAEAAERIFFVSAREMLDARLKEKGVIERAYQMDGHAKRQQEFLNFETQFEKIISKSAIRTKFEAHLIRAREIVSNMRHNLEVVNHTALHEKQKLALDLELKNKEFSDCRENFKFFENHYIEQQHSLRAEVHLKVSSDFHDEICQLEAIIDRYEGKFSDEPHQIAIYKKLLAEHIDECVTNDLEARCTGGLMTRIWNLERNMFENIQKILKEPYANKIGEVWRYRSPFKFTINVNCPLLVEDFQEDLEFRFSLGPSAIIRRIIAYQSGQPITAIAPTTDGMVRTLSSGAGMNRQISESYQQRGPPQKQQSYHDFQYMNNQSQNQLANAETDLVQKMFFSAVSYAANGSLALAIGGGLIYKTLGPRYIAYGAAIYGGLYCLERFRWNSNAKEQHLKDQFQSHLAAKMKQAAAMHTAHCETQVLREMEQVHEGLKATVAGAHREMKENLDVIKKDIVKIEDVMKELSVIKGKTTFLNTSIDQFEGNYLKPESPQ</sequence>
<dbReference type="InterPro" id="IPR030381">
    <property type="entry name" value="G_DYNAMIN_dom"/>
</dbReference>
<evidence type="ECO:0000256" key="11">
    <source>
        <dbReference type="SAM" id="MobiDB-lite"/>
    </source>
</evidence>
<evidence type="ECO:0000259" key="12">
    <source>
        <dbReference type="PROSITE" id="PS51718"/>
    </source>
</evidence>
<keyword evidence="5" id="KW-0378">Hydrolase</keyword>
<dbReference type="InterPro" id="IPR027094">
    <property type="entry name" value="Mitofusin_fam"/>
</dbReference>
<reference evidence="13 14" key="2">
    <citation type="journal article" date="2019" name="G3 (Bethesda)">
        <title>Hybrid Assembly of the Genome of the Entomopathogenic Nematode Steinernema carpocapsae Identifies the X-Chromosome.</title>
        <authorList>
            <person name="Serra L."/>
            <person name="Macchietto M."/>
            <person name="Macias-Munoz A."/>
            <person name="McGill C.J."/>
            <person name="Rodriguez I.M."/>
            <person name="Rodriguez B."/>
            <person name="Murad R."/>
            <person name="Mortazavi A."/>
        </authorList>
    </citation>
    <scope>NUCLEOTIDE SEQUENCE [LARGE SCALE GENOMIC DNA]</scope>
    <source>
        <strain evidence="13 14">ALL</strain>
    </source>
</reference>
<evidence type="ECO:0000313" key="14">
    <source>
        <dbReference type="Proteomes" id="UP000298663"/>
    </source>
</evidence>
<name>A0A4U8UHI2_STECR</name>
<evidence type="ECO:0000256" key="3">
    <source>
        <dbReference type="ARBA" id="ARBA00022741"/>
    </source>
</evidence>
<evidence type="ECO:0000256" key="8">
    <source>
        <dbReference type="ARBA" id="ARBA00023128"/>
    </source>
</evidence>
<dbReference type="AlphaFoldDB" id="A0A4U8UHI2"/>
<keyword evidence="10" id="KW-0472">Membrane</keyword>
<accession>A0A4U8UHI2</accession>
<dbReference type="InterPro" id="IPR045063">
    <property type="entry name" value="Dynamin_N"/>
</dbReference>
<gene>
    <name evidence="13" type="ORF">L596_000238</name>
</gene>
<keyword evidence="6" id="KW-1133">Transmembrane helix</keyword>
<organism evidence="13 14">
    <name type="scientific">Steinernema carpocapsae</name>
    <name type="common">Entomopathogenic nematode</name>
    <dbReference type="NCBI Taxonomy" id="34508"/>
    <lineage>
        <taxon>Eukaryota</taxon>
        <taxon>Metazoa</taxon>
        <taxon>Ecdysozoa</taxon>
        <taxon>Nematoda</taxon>
        <taxon>Chromadorea</taxon>
        <taxon>Rhabditida</taxon>
        <taxon>Tylenchina</taxon>
        <taxon>Panagrolaimomorpha</taxon>
        <taxon>Strongyloidoidea</taxon>
        <taxon>Steinernematidae</taxon>
        <taxon>Steinernema</taxon>
    </lineage>
</organism>
<keyword evidence="7" id="KW-0175">Coiled coil</keyword>
<evidence type="ECO:0000313" key="13">
    <source>
        <dbReference type="EMBL" id="TMS32392.1"/>
    </source>
</evidence>
<feature type="region of interest" description="Disordered" evidence="11">
    <location>
        <begin position="1"/>
        <end position="24"/>
    </location>
</feature>
<evidence type="ECO:0000256" key="6">
    <source>
        <dbReference type="ARBA" id="ARBA00022989"/>
    </source>
</evidence>
<evidence type="ECO:0000256" key="7">
    <source>
        <dbReference type="ARBA" id="ARBA00023054"/>
    </source>
</evidence>
<dbReference type="STRING" id="34508.A0A4U8UHI2"/>
<evidence type="ECO:0000256" key="5">
    <source>
        <dbReference type="ARBA" id="ARBA00022801"/>
    </source>
</evidence>
<dbReference type="GO" id="GO:0008053">
    <property type="term" value="P:mitochondrial fusion"/>
    <property type="evidence" value="ECO:0007669"/>
    <property type="project" value="InterPro"/>
</dbReference>
<comment type="caution">
    <text evidence="13">The sequence shown here is derived from an EMBL/GenBank/DDBJ whole genome shotgun (WGS) entry which is preliminary data.</text>
</comment>
<dbReference type="GO" id="GO:0005741">
    <property type="term" value="C:mitochondrial outer membrane"/>
    <property type="evidence" value="ECO:0007669"/>
    <property type="project" value="UniProtKB-SubCell"/>
</dbReference>
<feature type="domain" description="Dynamin-type G" evidence="12">
    <location>
        <begin position="90"/>
        <end position="342"/>
    </location>
</feature>
<keyword evidence="2" id="KW-0812">Transmembrane</keyword>
<dbReference type="InterPro" id="IPR027417">
    <property type="entry name" value="P-loop_NTPase"/>
</dbReference>
<dbReference type="Pfam" id="PF04799">
    <property type="entry name" value="Fzo_mitofusin"/>
    <property type="match status" value="1"/>
</dbReference>
<evidence type="ECO:0000256" key="1">
    <source>
        <dbReference type="ARBA" id="ARBA00004374"/>
    </source>
</evidence>
<dbReference type="Pfam" id="PF00350">
    <property type="entry name" value="Dynamin_N"/>
    <property type="match status" value="1"/>
</dbReference>